<dbReference type="GO" id="GO:0016787">
    <property type="term" value="F:hydrolase activity"/>
    <property type="evidence" value="ECO:0007669"/>
    <property type="project" value="UniProtKB-KW"/>
</dbReference>
<dbReference type="PANTHER" id="PTHR35527:SF2">
    <property type="entry name" value="HYDROLASE"/>
    <property type="match status" value="1"/>
</dbReference>
<keyword evidence="5" id="KW-1185">Reference proteome</keyword>
<proteinExistence type="inferred from homology"/>
<comment type="similarity">
    <text evidence="1">Belongs to the peptidase C59 family.</text>
</comment>
<dbReference type="Pfam" id="PF02275">
    <property type="entry name" value="CBAH"/>
    <property type="match status" value="1"/>
</dbReference>
<dbReference type="SUPFAM" id="SSF56235">
    <property type="entry name" value="N-terminal nucleophile aminohydrolases (Ntn hydrolases)"/>
    <property type="match status" value="1"/>
</dbReference>
<dbReference type="EMBL" id="JXJQ01000010">
    <property type="protein sequence ID" value="KJY60672.1"/>
    <property type="molecule type" value="Genomic_DNA"/>
</dbReference>
<dbReference type="PATRIC" id="fig|1218492.5.peg.1410"/>
<gene>
    <name evidence="4" type="ORF">JG30_13590</name>
</gene>
<name>A0A0F4LPC5_9LACO</name>
<accession>A0A0F4LPC5</accession>
<dbReference type="AlphaFoldDB" id="A0A0F4LPC5"/>
<reference evidence="4 5" key="1">
    <citation type="submission" date="2015-01" db="EMBL/GenBank/DDBJ databases">
        <title>Comparative genomics of the lactic acid bacteria isolated from the honey bee gut.</title>
        <authorList>
            <person name="Ellegaard K.M."/>
            <person name="Tamarit D."/>
            <person name="Javelind E."/>
            <person name="Olofsson T."/>
            <person name="Andersson S.G."/>
            <person name="Vasquez A."/>
        </authorList>
    </citation>
    <scope>NUCLEOTIDE SEQUENCE [LARGE SCALE GENOMIC DNA]</scope>
    <source>
        <strain evidence="4 5">Bin4</strain>
    </source>
</reference>
<feature type="domain" description="Choloylglycine hydrolase/NAAA C-terminal" evidence="3">
    <location>
        <begin position="2"/>
        <end position="318"/>
    </location>
</feature>
<evidence type="ECO:0000259" key="3">
    <source>
        <dbReference type="Pfam" id="PF02275"/>
    </source>
</evidence>
<dbReference type="Proteomes" id="UP000033558">
    <property type="component" value="Unassembled WGS sequence"/>
</dbReference>
<evidence type="ECO:0000313" key="4">
    <source>
        <dbReference type="EMBL" id="KJY60672.1"/>
    </source>
</evidence>
<comment type="caution">
    <text evidence="4">The sequence shown here is derived from an EMBL/GenBank/DDBJ whole genome shotgun (WGS) entry which is preliminary data.</text>
</comment>
<dbReference type="HOGENOM" id="CLU_045206_1_0_9"/>
<protein>
    <submittedName>
        <fullName evidence="4">Choloylglycine hydrolase</fullName>
    </submittedName>
</protein>
<dbReference type="PANTHER" id="PTHR35527">
    <property type="entry name" value="CHOLOYLGLYCINE HYDROLASE"/>
    <property type="match status" value="1"/>
</dbReference>
<dbReference type="InterPro" id="IPR029055">
    <property type="entry name" value="Ntn_hydrolases_N"/>
</dbReference>
<evidence type="ECO:0000256" key="1">
    <source>
        <dbReference type="ARBA" id="ARBA00006625"/>
    </source>
</evidence>
<dbReference type="InterPro" id="IPR052193">
    <property type="entry name" value="Peptidase_C59"/>
</dbReference>
<organism evidence="4 5">
    <name type="scientific">Bombilactobacillus mellifer</name>
    <dbReference type="NCBI Taxonomy" id="1218492"/>
    <lineage>
        <taxon>Bacteria</taxon>
        <taxon>Bacillati</taxon>
        <taxon>Bacillota</taxon>
        <taxon>Bacilli</taxon>
        <taxon>Lactobacillales</taxon>
        <taxon>Lactobacillaceae</taxon>
        <taxon>Bombilactobacillus</taxon>
    </lineage>
</organism>
<evidence type="ECO:0000256" key="2">
    <source>
        <dbReference type="ARBA" id="ARBA00022801"/>
    </source>
</evidence>
<dbReference type="Gene3D" id="3.60.60.10">
    <property type="entry name" value="Penicillin V Acylase, Chain A"/>
    <property type="match status" value="1"/>
</dbReference>
<evidence type="ECO:0000313" key="5">
    <source>
        <dbReference type="Proteomes" id="UP000033558"/>
    </source>
</evidence>
<dbReference type="RefSeq" id="WP_046317421.1">
    <property type="nucleotide sequence ID" value="NZ_JBHSZT010000005.1"/>
</dbReference>
<sequence length="335" mass="37830">MCTSIAIQADNQDLFWGRTMDFPFDPFKPSADSKIIAYPQNYELQGLQQNWTTKYAFAGVSVNDSLFFNDGINSAGIVGDAQFLEEATWSDKKSLQQRQLQPIIGEEVVAYVLSNFGSLAEIKTAFQHLGQIYVPYPDWEQADTGVTTPIPMHYTFFDTQGRSLILEPVRNGAFKIYDGIGVMTNSPEYPWHLDNLRNYVQLTNHNLGYNQLTPQLKIKQIESGSGLLGLPGDYTAPSRFVRATFLSKFLQPFKRDQGISQLFNVFKAVAVPKGIEHETTQSAEFDYTGYWSGYDVSQRTLFVQPEDCPTLTKFTLKADLTEKTTKNISHQLLAH</sequence>
<dbReference type="InterPro" id="IPR029132">
    <property type="entry name" value="CBAH/NAAA_C"/>
</dbReference>
<dbReference type="STRING" id="1218492.JG30_13590"/>
<keyword evidence="2 4" id="KW-0378">Hydrolase</keyword>